<comment type="caution">
    <text evidence="3">The sequence shown here is derived from an EMBL/GenBank/DDBJ whole genome shotgun (WGS) entry which is preliminary data.</text>
</comment>
<feature type="domain" description="Reverse transcriptase" evidence="2">
    <location>
        <begin position="153"/>
        <end position="405"/>
    </location>
</feature>
<evidence type="ECO:0000313" key="3">
    <source>
        <dbReference type="EMBL" id="RLU19030.1"/>
    </source>
</evidence>
<dbReference type="SUPFAM" id="SSF82771">
    <property type="entry name" value="GIY-YIG endonuclease"/>
    <property type="match status" value="1"/>
</dbReference>
<protein>
    <recommendedName>
        <fullName evidence="4">Reverse transcriptase domain-containing protein</fullName>
    </recommendedName>
</protein>
<evidence type="ECO:0000259" key="2">
    <source>
        <dbReference type="PROSITE" id="PS50878"/>
    </source>
</evidence>
<dbReference type="InterPro" id="IPR058912">
    <property type="entry name" value="HTH_animal"/>
</dbReference>
<dbReference type="PANTHER" id="PTHR21301">
    <property type="entry name" value="REVERSE TRANSCRIPTASE"/>
    <property type="match status" value="1"/>
</dbReference>
<dbReference type="PROSITE" id="PS50164">
    <property type="entry name" value="GIY_YIG"/>
    <property type="match status" value="1"/>
</dbReference>
<evidence type="ECO:0000259" key="1">
    <source>
        <dbReference type="PROSITE" id="PS50164"/>
    </source>
</evidence>
<proteinExistence type="predicted"/>
<sequence>MHVLSLGGKFGLPFDNRSKYDKNKLVLEVLKSFESAGLRLSDDVINETRIRVSNCVHKFVNKKQRFNSVEQYIGRAFICCKQFLKENNDLMVTKADKGQVTVIMDRNHYIAQMRRMLEDETTYLRLNKDPSKWVANRIQDLVKGWLALGIIDDRTYGYLRTTNGNIPRCYGLPKVHKPGVPLRLIVSAVGSPIYSVVSFLHRVLADSISKPDSYVKDSWNFVSEIVGTTIEPHESMVSFDVVSLFTNVPSELVMRTIRNRWHLIEPTTKFSLDQFLHAINVILTSTSFAFDGQFFDQIFGSPMGSPLSPILADIVLDDLKMSCFPRFDFKIQIFKRYVDDIFTVIPTDRINDVLVAFNNYHPRLCFTVEMESNNSLNFLDTTIIRDNGTLIPNWYRKPTFSGRYVNFHASNPLQHKVSVVTGLVDRAVLLSDRRFHHTNIELVKSILLNNCYPREFVNRHIAIRLRRLRYWDVRDNDGEITVPNNNERKKGFIAIPYVKGISEQLRRIYMSCDLRVACTVFSKLDRLIKLGKDMLSRDKKTNVVYRIKCNACNACYVGQTKRHLSVRIGEHRSNIKKSEGDWSVVSRHRVDNDHDFDWAHVDILHQEKHLRKREVAEMILIKKHDNTINLQKDTDSLPGIYDQILINISVPP</sequence>
<dbReference type="Pfam" id="PF26215">
    <property type="entry name" value="HTH_animal"/>
    <property type="match status" value="1"/>
</dbReference>
<reference evidence="3" key="1">
    <citation type="journal article" date="2018" name="Genome Res.">
        <title>The genomic architecture and molecular evolution of ant odorant receptors.</title>
        <authorList>
            <person name="McKenzie S.K."/>
            <person name="Kronauer D.J.C."/>
        </authorList>
    </citation>
    <scope>NUCLEOTIDE SEQUENCE [LARGE SCALE GENOMIC DNA]</scope>
    <source>
        <strain evidence="3">Clonal line C1</strain>
    </source>
</reference>
<dbReference type="OrthoDB" id="7551446at2759"/>
<dbReference type="Gene3D" id="3.40.1440.10">
    <property type="entry name" value="GIY-YIG endonuclease"/>
    <property type="match status" value="1"/>
</dbReference>
<dbReference type="EMBL" id="QOIP01000009">
    <property type="protein sequence ID" value="RLU19030.1"/>
    <property type="molecule type" value="Genomic_DNA"/>
</dbReference>
<dbReference type="InterPro" id="IPR000477">
    <property type="entry name" value="RT_dom"/>
</dbReference>
<dbReference type="GO" id="GO:0071897">
    <property type="term" value="P:DNA biosynthetic process"/>
    <property type="evidence" value="ECO:0007669"/>
    <property type="project" value="UniProtKB-ARBA"/>
</dbReference>
<dbReference type="InterPro" id="IPR035901">
    <property type="entry name" value="GIY-YIG_endonuc_sf"/>
</dbReference>
<dbReference type="Proteomes" id="UP000279307">
    <property type="component" value="Chromosome 9"/>
</dbReference>
<dbReference type="SUPFAM" id="SSF56672">
    <property type="entry name" value="DNA/RNA polymerases"/>
    <property type="match status" value="1"/>
</dbReference>
<organism evidence="3">
    <name type="scientific">Ooceraea biroi</name>
    <name type="common">Clonal raider ant</name>
    <name type="synonym">Cerapachys biroi</name>
    <dbReference type="NCBI Taxonomy" id="2015173"/>
    <lineage>
        <taxon>Eukaryota</taxon>
        <taxon>Metazoa</taxon>
        <taxon>Ecdysozoa</taxon>
        <taxon>Arthropoda</taxon>
        <taxon>Hexapoda</taxon>
        <taxon>Insecta</taxon>
        <taxon>Pterygota</taxon>
        <taxon>Neoptera</taxon>
        <taxon>Endopterygota</taxon>
        <taxon>Hymenoptera</taxon>
        <taxon>Apocrita</taxon>
        <taxon>Aculeata</taxon>
        <taxon>Formicoidea</taxon>
        <taxon>Formicidae</taxon>
        <taxon>Dorylinae</taxon>
        <taxon>Ooceraea</taxon>
    </lineage>
</organism>
<dbReference type="PANTHER" id="PTHR21301:SF10">
    <property type="entry name" value="REVERSE TRANSCRIPTASE DOMAIN-CONTAINING PROTEIN"/>
    <property type="match status" value="1"/>
</dbReference>
<reference evidence="3" key="2">
    <citation type="submission" date="2018-07" db="EMBL/GenBank/DDBJ databases">
        <authorList>
            <person name="Mckenzie S.K."/>
            <person name="Kronauer D.J.C."/>
        </authorList>
    </citation>
    <scope>NUCLEOTIDE SEQUENCE</scope>
    <source>
        <strain evidence="3">Clonal line C1</strain>
    </source>
</reference>
<dbReference type="InterPro" id="IPR043502">
    <property type="entry name" value="DNA/RNA_pol_sf"/>
</dbReference>
<name>A0A3L8DEX6_OOCBI</name>
<dbReference type="InterPro" id="IPR000305">
    <property type="entry name" value="GIY-YIG_endonuc"/>
</dbReference>
<dbReference type="PROSITE" id="PS50878">
    <property type="entry name" value="RT_POL"/>
    <property type="match status" value="1"/>
</dbReference>
<dbReference type="AlphaFoldDB" id="A0A3L8DEX6"/>
<accession>A0A3L8DEX6</accession>
<evidence type="ECO:0008006" key="4">
    <source>
        <dbReference type="Google" id="ProtNLM"/>
    </source>
</evidence>
<feature type="domain" description="GIY-YIG" evidence="1">
    <location>
        <begin position="540"/>
        <end position="630"/>
    </location>
</feature>
<dbReference type="CDD" id="cd10442">
    <property type="entry name" value="GIY-YIG_PLEs"/>
    <property type="match status" value="1"/>
</dbReference>
<gene>
    <name evidence="3" type="ORF">DMN91_009388</name>
</gene>